<gene>
    <name evidence="9" type="ORF">UFOPK1722_00606</name>
</gene>
<dbReference type="PROSITE" id="PS50850">
    <property type="entry name" value="MFS"/>
    <property type="match status" value="1"/>
</dbReference>
<protein>
    <submittedName>
        <fullName evidence="9">Unannotated protein</fullName>
    </submittedName>
</protein>
<dbReference type="GO" id="GO:0005886">
    <property type="term" value="C:plasma membrane"/>
    <property type="evidence" value="ECO:0007669"/>
    <property type="project" value="UniProtKB-SubCell"/>
</dbReference>
<keyword evidence="6 7" id="KW-0472">Membrane</keyword>
<dbReference type="InterPro" id="IPR050171">
    <property type="entry name" value="MFS_Transporters"/>
</dbReference>
<organism evidence="9">
    <name type="scientific">freshwater metagenome</name>
    <dbReference type="NCBI Taxonomy" id="449393"/>
    <lineage>
        <taxon>unclassified sequences</taxon>
        <taxon>metagenomes</taxon>
        <taxon>ecological metagenomes</taxon>
    </lineage>
</organism>
<evidence type="ECO:0000256" key="5">
    <source>
        <dbReference type="ARBA" id="ARBA00022989"/>
    </source>
</evidence>
<reference evidence="9" key="1">
    <citation type="submission" date="2020-05" db="EMBL/GenBank/DDBJ databases">
        <authorList>
            <person name="Chiriac C."/>
            <person name="Salcher M."/>
            <person name="Ghai R."/>
            <person name="Kavagutti S V."/>
        </authorList>
    </citation>
    <scope>NUCLEOTIDE SEQUENCE</scope>
</reference>
<feature type="transmembrane region" description="Helical" evidence="7">
    <location>
        <begin position="197"/>
        <end position="216"/>
    </location>
</feature>
<feature type="transmembrane region" description="Helical" evidence="7">
    <location>
        <begin position="73"/>
        <end position="95"/>
    </location>
</feature>
<dbReference type="GO" id="GO:0022857">
    <property type="term" value="F:transmembrane transporter activity"/>
    <property type="evidence" value="ECO:0007669"/>
    <property type="project" value="InterPro"/>
</dbReference>
<evidence type="ECO:0000256" key="6">
    <source>
        <dbReference type="ARBA" id="ARBA00023136"/>
    </source>
</evidence>
<dbReference type="Gene3D" id="1.20.1250.20">
    <property type="entry name" value="MFS general substrate transporter like domains"/>
    <property type="match status" value="1"/>
</dbReference>
<evidence type="ECO:0000256" key="3">
    <source>
        <dbReference type="ARBA" id="ARBA00022475"/>
    </source>
</evidence>
<feature type="transmembrane region" description="Helical" evidence="7">
    <location>
        <begin position="292"/>
        <end position="317"/>
    </location>
</feature>
<evidence type="ECO:0000256" key="1">
    <source>
        <dbReference type="ARBA" id="ARBA00004651"/>
    </source>
</evidence>
<keyword evidence="4 7" id="KW-0812">Transmembrane</keyword>
<dbReference type="PANTHER" id="PTHR23517">
    <property type="entry name" value="RESISTANCE PROTEIN MDTM, PUTATIVE-RELATED-RELATED"/>
    <property type="match status" value="1"/>
</dbReference>
<evidence type="ECO:0000259" key="8">
    <source>
        <dbReference type="PROSITE" id="PS50850"/>
    </source>
</evidence>
<dbReference type="AlphaFoldDB" id="A0A6J6EDZ7"/>
<evidence type="ECO:0000256" key="2">
    <source>
        <dbReference type="ARBA" id="ARBA00022448"/>
    </source>
</evidence>
<dbReference type="InterPro" id="IPR011701">
    <property type="entry name" value="MFS"/>
</dbReference>
<dbReference type="EMBL" id="CAEZTS010000038">
    <property type="protein sequence ID" value="CAB4574582.1"/>
    <property type="molecule type" value="Genomic_DNA"/>
</dbReference>
<feature type="transmembrane region" description="Helical" evidence="7">
    <location>
        <begin position="329"/>
        <end position="349"/>
    </location>
</feature>
<feature type="transmembrane region" description="Helical" evidence="7">
    <location>
        <begin position="268"/>
        <end position="286"/>
    </location>
</feature>
<dbReference type="SUPFAM" id="SSF103473">
    <property type="entry name" value="MFS general substrate transporter"/>
    <property type="match status" value="1"/>
</dbReference>
<keyword evidence="2" id="KW-0813">Transport</keyword>
<dbReference type="InterPro" id="IPR036259">
    <property type="entry name" value="MFS_trans_sf"/>
</dbReference>
<feature type="transmembrane region" description="Helical" evidence="7">
    <location>
        <begin position="41"/>
        <end position="61"/>
    </location>
</feature>
<dbReference type="PANTHER" id="PTHR23517:SF13">
    <property type="entry name" value="MAJOR FACILITATOR SUPERFAMILY MFS_1"/>
    <property type="match status" value="1"/>
</dbReference>
<proteinExistence type="predicted"/>
<accession>A0A6J6EDZ7</accession>
<sequence length="395" mass="41030">MNVKRLVLTLQVATAIMSMTYGVMFTMLDDYRDEYGISESGLGLVLAIGFFAAFIGQITLAPLADRGHAKRMMIMGFALVVVGCLVMAFGTTLIALLSGRLIMGVGSGMSLPALRKIVIVSDPDNLGGNMGRLLSVDIAGFALGPMLSAVLIGPFGLASPFLVISAAVVAITVALSRVSVPETAHEDRPTERFAFDLLRIPAVSGGVLIGVAHFIMIGTFDSLWAIMMEDLDAADWIANMGVSLFAIPMALLGPYGGRLAQRKGPYRVGAIGMTVGAVCMTLYGFLPTPALMLVVFFVHIMNDGFTVTSAGVAVGMAAPAERQAGAQGLLGGVQTLMGGLAASLAGWSYDHLGRGPTFVITAAVMLACTASGLVLAGDKRWAVAPATNEVGTAVH</sequence>
<feature type="transmembrane region" description="Helical" evidence="7">
    <location>
        <begin position="236"/>
        <end position="256"/>
    </location>
</feature>
<feature type="domain" description="Major facilitator superfamily (MFS) profile" evidence="8">
    <location>
        <begin position="6"/>
        <end position="380"/>
    </location>
</feature>
<name>A0A6J6EDZ7_9ZZZZ</name>
<evidence type="ECO:0000256" key="4">
    <source>
        <dbReference type="ARBA" id="ARBA00022692"/>
    </source>
</evidence>
<feature type="transmembrane region" description="Helical" evidence="7">
    <location>
        <begin position="355"/>
        <end position="376"/>
    </location>
</feature>
<dbReference type="InterPro" id="IPR020846">
    <property type="entry name" value="MFS_dom"/>
</dbReference>
<feature type="transmembrane region" description="Helical" evidence="7">
    <location>
        <begin position="158"/>
        <end position="176"/>
    </location>
</feature>
<dbReference type="Pfam" id="PF07690">
    <property type="entry name" value="MFS_1"/>
    <property type="match status" value="1"/>
</dbReference>
<keyword evidence="3" id="KW-1003">Cell membrane</keyword>
<evidence type="ECO:0000256" key="7">
    <source>
        <dbReference type="SAM" id="Phobius"/>
    </source>
</evidence>
<evidence type="ECO:0000313" key="9">
    <source>
        <dbReference type="EMBL" id="CAB4574582.1"/>
    </source>
</evidence>
<comment type="subcellular location">
    <subcellularLocation>
        <location evidence="1">Cell membrane</location>
        <topology evidence="1">Multi-pass membrane protein</topology>
    </subcellularLocation>
</comment>
<keyword evidence="5 7" id="KW-1133">Transmembrane helix</keyword>